<reference evidence="2" key="1">
    <citation type="submission" date="2021-03" db="EMBL/GenBank/DDBJ databases">
        <title>Draft genome sequence of rust myrtle Austropuccinia psidii MF-1, a brazilian biotype.</title>
        <authorList>
            <person name="Quecine M.C."/>
            <person name="Pachon D.M.R."/>
            <person name="Bonatelli M.L."/>
            <person name="Correr F.H."/>
            <person name="Franceschini L.M."/>
            <person name="Leite T.F."/>
            <person name="Margarido G.R.A."/>
            <person name="Almeida C.A."/>
            <person name="Ferrarezi J.A."/>
            <person name="Labate C.A."/>
        </authorList>
    </citation>
    <scope>NUCLEOTIDE SEQUENCE</scope>
    <source>
        <strain evidence="2">MF-1</strain>
    </source>
</reference>
<name>A0A9Q3CYA1_9BASI</name>
<dbReference type="Proteomes" id="UP000765509">
    <property type="component" value="Unassembled WGS sequence"/>
</dbReference>
<accession>A0A9Q3CYA1</accession>
<keyword evidence="3" id="KW-1185">Reference proteome</keyword>
<protein>
    <recommendedName>
        <fullName evidence="4">Secreted protein</fullName>
    </recommendedName>
</protein>
<evidence type="ECO:0008006" key="4">
    <source>
        <dbReference type="Google" id="ProtNLM"/>
    </source>
</evidence>
<organism evidence="2 3">
    <name type="scientific">Austropuccinia psidii MF-1</name>
    <dbReference type="NCBI Taxonomy" id="1389203"/>
    <lineage>
        <taxon>Eukaryota</taxon>
        <taxon>Fungi</taxon>
        <taxon>Dikarya</taxon>
        <taxon>Basidiomycota</taxon>
        <taxon>Pucciniomycotina</taxon>
        <taxon>Pucciniomycetes</taxon>
        <taxon>Pucciniales</taxon>
        <taxon>Sphaerophragmiaceae</taxon>
        <taxon>Austropuccinia</taxon>
    </lineage>
</organism>
<proteinExistence type="predicted"/>
<sequence length="143" mass="15983">MVPKTYSLKISLFISALFFSLFCTPCQADYTCDLQYSLSEYGNRNKCVSKGFRSEITYSCASSSCTSAVFTHCYGVLSPGEFKHDFNNPVLPFNLHNYRKSEDSYFVEAYDGPIPVGRFDGSPSALCRPPAPYAHCKVCSVHH</sequence>
<dbReference type="AlphaFoldDB" id="A0A9Q3CYA1"/>
<feature type="chain" id="PRO_5040276045" description="Secreted protein" evidence="1">
    <location>
        <begin position="29"/>
        <end position="143"/>
    </location>
</feature>
<feature type="signal peptide" evidence="1">
    <location>
        <begin position="1"/>
        <end position="28"/>
    </location>
</feature>
<evidence type="ECO:0000313" key="2">
    <source>
        <dbReference type="EMBL" id="MBW0493486.1"/>
    </source>
</evidence>
<comment type="caution">
    <text evidence="2">The sequence shown here is derived from an EMBL/GenBank/DDBJ whole genome shotgun (WGS) entry which is preliminary data.</text>
</comment>
<evidence type="ECO:0000313" key="3">
    <source>
        <dbReference type="Proteomes" id="UP000765509"/>
    </source>
</evidence>
<evidence type="ECO:0000256" key="1">
    <source>
        <dbReference type="SAM" id="SignalP"/>
    </source>
</evidence>
<gene>
    <name evidence="2" type="ORF">O181_033201</name>
</gene>
<dbReference type="EMBL" id="AVOT02012087">
    <property type="protein sequence ID" value="MBW0493486.1"/>
    <property type="molecule type" value="Genomic_DNA"/>
</dbReference>
<keyword evidence="1" id="KW-0732">Signal</keyword>